<dbReference type="SUPFAM" id="SSF49879">
    <property type="entry name" value="SMAD/FHA domain"/>
    <property type="match status" value="1"/>
</dbReference>
<evidence type="ECO:0000313" key="4">
    <source>
        <dbReference type="Proteomes" id="UP000504752"/>
    </source>
</evidence>
<evidence type="ECO:0000313" key="3">
    <source>
        <dbReference type="EMBL" id="QKD78883.1"/>
    </source>
</evidence>
<keyword evidence="4" id="KW-1185">Reference proteome</keyword>
<dbReference type="Pfam" id="PF12401">
    <property type="entry name" value="FhaA_N"/>
    <property type="match status" value="1"/>
</dbReference>
<dbReference type="PANTHER" id="PTHR23308">
    <property type="entry name" value="NUCLEAR INHIBITOR OF PROTEIN PHOSPHATASE-1"/>
    <property type="match status" value="1"/>
</dbReference>
<dbReference type="Proteomes" id="UP000504752">
    <property type="component" value="Chromosome"/>
</dbReference>
<dbReference type="Pfam" id="PF00498">
    <property type="entry name" value="FHA"/>
    <property type="match status" value="1"/>
</dbReference>
<evidence type="ECO:0000256" key="1">
    <source>
        <dbReference type="ARBA" id="ARBA00022553"/>
    </source>
</evidence>
<gene>
    <name evidence="3" type="ORF">HPC72_00125</name>
</gene>
<accession>A0A6M8B6L5</accession>
<feature type="domain" description="FHA" evidence="2">
    <location>
        <begin position="153"/>
        <end position="202"/>
    </location>
</feature>
<protein>
    <submittedName>
        <fullName evidence="3">DUF3662 domain-containing protein</fullName>
    </submittedName>
</protein>
<dbReference type="InterPro" id="IPR022128">
    <property type="entry name" value="FhaA_N"/>
</dbReference>
<dbReference type="RefSeq" id="WP_159624332.1">
    <property type="nucleotide sequence ID" value="NZ_CP053642.1"/>
</dbReference>
<dbReference type="SMART" id="SM00240">
    <property type="entry name" value="FHA"/>
    <property type="match status" value="1"/>
</dbReference>
<organism evidence="3 4">
    <name type="scientific">Actinomyces marmotae</name>
    <dbReference type="NCBI Taxonomy" id="2737173"/>
    <lineage>
        <taxon>Bacteria</taxon>
        <taxon>Bacillati</taxon>
        <taxon>Actinomycetota</taxon>
        <taxon>Actinomycetes</taxon>
        <taxon>Actinomycetales</taxon>
        <taxon>Actinomycetaceae</taxon>
        <taxon>Actinomyces</taxon>
    </lineage>
</organism>
<reference evidence="3 4" key="1">
    <citation type="submission" date="2020-05" db="EMBL/GenBank/DDBJ databases">
        <title>Actinomyces sp. zg-325.</title>
        <authorList>
            <person name="Yang C."/>
        </authorList>
    </citation>
    <scope>NUCLEOTIDE SEQUENCE [LARGE SCALE GENOMIC DNA]</scope>
    <source>
        <strain evidence="4">zg-325</strain>
    </source>
</reference>
<dbReference type="InterPro" id="IPR050923">
    <property type="entry name" value="Cell_Proc_Reg/RNA_Proc"/>
</dbReference>
<proteinExistence type="predicted"/>
<dbReference type="CDD" id="cd00060">
    <property type="entry name" value="FHA"/>
    <property type="match status" value="1"/>
</dbReference>
<dbReference type="InterPro" id="IPR008984">
    <property type="entry name" value="SMAD_FHA_dom_sf"/>
</dbReference>
<dbReference type="Gene3D" id="3.30.2320.60">
    <property type="entry name" value="FhaA, phosphopeptide-binding domain (DUF3662)"/>
    <property type="match status" value="1"/>
</dbReference>
<dbReference type="AlphaFoldDB" id="A0A6M8B6L5"/>
<dbReference type="PROSITE" id="PS50006">
    <property type="entry name" value="FHA_DOMAIN"/>
    <property type="match status" value="1"/>
</dbReference>
<sequence>MGFLDKLEKGVGSVTSRAMSRLGDDIEPIEIASKIRETMDKRAASFARDRSVVPNHFRVRLPATAIERVRAWGEAEMVHQLIDVATSHAAEQGYSFVGPVEVVFASDSTLAASAIEVDSSTRRGASTQVATPSPTQPILDIDGQRYLLTGQVTVIGRGSEADIIVDDSGVSRRHLEIRLTQGHAIATDLGSTNGTFVEGHRVDAATLLDGNTLTIGRTRIMFWDGSQSANQAPSPVGAAT</sequence>
<dbReference type="InterPro" id="IPR042287">
    <property type="entry name" value="FhaA_N_sf"/>
</dbReference>
<dbReference type="Gene3D" id="2.60.200.20">
    <property type="match status" value="1"/>
</dbReference>
<dbReference type="InterPro" id="IPR000253">
    <property type="entry name" value="FHA_dom"/>
</dbReference>
<evidence type="ECO:0000259" key="2">
    <source>
        <dbReference type="PROSITE" id="PS50006"/>
    </source>
</evidence>
<name>A0A6M8B6L5_9ACTO</name>
<dbReference type="EMBL" id="CP053642">
    <property type="protein sequence ID" value="QKD78883.1"/>
    <property type="molecule type" value="Genomic_DNA"/>
</dbReference>
<keyword evidence="1" id="KW-0597">Phosphoprotein</keyword>
<dbReference type="KEGG" id="amam:HPC72_00125"/>